<evidence type="ECO:0000313" key="3">
    <source>
        <dbReference type="WBParaSite" id="PSAMB.scaffold1082size36158.g10900.t1"/>
    </source>
</evidence>
<dbReference type="Proteomes" id="UP000887566">
    <property type="component" value="Unplaced"/>
</dbReference>
<accession>A0A914ULB7</accession>
<keyword evidence="2" id="KW-1185">Reference proteome</keyword>
<dbReference type="GO" id="GO:0005768">
    <property type="term" value="C:endosome"/>
    <property type="evidence" value="ECO:0007669"/>
    <property type="project" value="TreeGrafter"/>
</dbReference>
<evidence type="ECO:0000259" key="1">
    <source>
        <dbReference type="Pfam" id="PF04841"/>
    </source>
</evidence>
<dbReference type="PANTHER" id="PTHR12811">
    <property type="entry name" value="VACUOLAR PROTEIN SORTING VPS16"/>
    <property type="match status" value="1"/>
</dbReference>
<protein>
    <submittedName>
        <fullName evidence="3">Vps16 N-terminal domain-containing protein</fullName>
    </submittedName>
</protein>
<dbReference type="Pfam" id="PF04841">
    <property type="entry name" value="Vps16_N"/>
    <property type="match status" value="1"/>
</dbReference>
<proteinExistence type="predicted"/>
<sequence>MSLHCDGWCQLNNVTFRKSLLYERMKWSNAAESNSRNSLFCSAQFGGPVAIAYTHDASLKVQRSFPIVTYTASGQQIGKIQWQNGELLDIFWSNAEDLLCLQKDGRVFVYSMFGLEKRNRQFGMGNVSTFIFLTCSE</sequence>
<name>A0A914ULB7_9BILA</name>
<evidence type="ECO:0000313" key="2">
    <source>
        <dbReference type="Proteomes" id="UP000887566"/>
    </source>
</evidence>
<dbReference type="GO" id="GO:0016197">
    <property type="term" value="P:endosomal transport"/>
    <property type="evidence" value="ECO:0007669"/>
    <property type="project" value="TreeGrafter"/>
</dbReference>
<dbReference type="WBParaSite" id="PSAMB.scaffold1082size36158.g10900.t1">
    <property type="protein sequence ID" value="PSAMB.scaffold1082size36158.g10900.t1"/>
    <property type="gene ID" value="PSAMB.scaffold1082size36158.g10900"/>
</dbReference>
<dbReference type="PANTHER" id="PTHR12811:SF0">
    <property type="entry name" value="VACUOLAR PROTEIN SORTING-ASSOCIATED PROTEIN 16 HOMOLOG"/>
    <property type="match status" value="1"/>
</dbReference>
<dbReference type="AlphaFoldDB" id="A0A914ULB7"/>
<dbReference type="InterPro" id="IPR016534">
    <property type="entry name" value="VPS16"/>
</dbReference>
<dbReference type="GO" id="GO:0005765">
    <property type="term" value="C:lysosomal membrane"/>
    <property type="evidence" value="ECO:0007669"/>
    <property type="project" value="TreeGrafter"/>
</dbReference>
<dbReference type="GO" id="GO:0006886">
    <property type="term" value="P:intracellular protein transport"/>
    <property type="evidence" value="ECO:0007669"/>
    <property type="project" value="InterPro"/>
</dbReference>
<dbReference type="GO" id="GO:0042144">
    <property type="term" value="P:vacuole fusion, non-autophagic"/>
    <property type="evidence" value="ECO:0007669"/>
    <property type="project" value="TreeGrafter"/>
</dbReference>
<dbReference type="InterPro" id="IPR006926">
    <property type="entry name" value="Vps16_N"/>
</dbReference>
<organism evidence="2 3">
    <name type="scientific">Plectus sambesii</name>
    <dbReference type="NCBI Taxonomy" id="2011161"/>
    <lineage>
        <taxon>Eukaryota</taxon>
        <taxon>Metazoa</taxon>
        <taxon>Ecdysozoa</taxon>
        <taxon>Nematoda</taxon>
        <taxon>Chromadorea</taxon>
        <taxon>Plectida</taxon>
        <taxon>Plectina</taxon>
        <taxon>Plectoidea</taxon>
        <taxon>Plectidae</taxon>
        <taxon>Plectus</taxon>
    </lineage>
</organism>
<reference evidence="3" key="1">
    <citation type="submission" date="2022-11" db="UniProtKB">
        <authorList>
            <consortium name="WormBaseParasite"/>
        </authorList>
    </citation>
    <scope>IDENTIFICATION</scope>
</reference>
<dbReference type="GO" id="GO:0030897">
    <property type="term" value="C:HOPS complex"/>
    <property type="evidence" value="ECO:0007669"/>
    <property type="project" value="TreeGrafter"/>
</dbReference>
<feature type="domain" description="Vps16 N-terminal" evidence="1">
    <location>
        <begin position="8"/>
        <end position="127"/>
    </location>
</feature>
<dbReference type="GO" id="GO:0003779">
    <property type="term" value="F:actin binding"/>
    <property type="evidence" value="ECO:0007669"/>
    <property type="project" value="TreeGrafter"/>
</dbReference>